<evidence type="ECO:0000256" key="1">
    <source>
        <dbReference type="SAM" id="Phobius"/>
    </source>
</evidence>
<dbReference type="EMBL" id="KZ454794">
    <property type="protein sequence ID" value="PKA45798.1"/>
    <property type="molecule type" value="Genomic_DNA"/>
</dbReference>
<dbReference type="PANTHER" id="PTHR33144:SF35">
    <property type="entry name" value="TRANSPOSASE, PTTA_EN_SPM, PLANT-RELATED"/>
    <property type="match status" value="1"/>
</dbReference>
<dbReference type="STRING" id="1088818.A0A2H9ZR88"/>
<protein>
    <submittedName>
        <fullName evidence="2">Uncharacterized protein</fullName>
    </submittedName>
</protein>
<organism evidence="2 3">
    <name type="scientific">Apostasia shenzhenica</name>
    <dbReference type="NCBI Taxonomy" id="1088818"/>
    <lineage>
        <taxon>Eukaryota</taxon>
        <taxon>Viridiplantae</taxon>
        <taxon>Streptophyta</taxon>
        <taxon>Embryophyta</taxon>
        <taxon>Tracheophyta</taxon>
        <taxon>Spermatophyta</taxon>
        <taxon>Magnoliopsida</taxon>
        <taxon>Liliopsida</taxon>
        <taxon>Asparagales</taxon>
        <taxon>Orchidaceae</taxon>
        <taxon>Apostasioideae</taxon>
        <taxon>Apostasia</taxon>
    </lineage>
</organism>
<name>A0A2H9ZR88_9ASPA</name>
<dbReference type="Proteomes" id="UP000236161">
    <property type="component" value="Unassembled WGS sequence"/>
</dbReference>
<gene>
    <name evidence="2" type="ORF">AXF42_Ash018349</name>
</gene>
<reference evidence="2 3" key="1">
    <citation type="journal article" date="2017" name="Nature">
        <title>The Apostasia genome and the evolution of orchids.</title>
        <authorList>
            <person name="Zhang G.Q."/>
            <person name="Liu K.W."/>
            <person name="Li Z."/>
            <person name="Lohaus R."/>
            <person name="Hsiao Y.Y."/>
            <person name="Niu S.C."/>
            <person name="Wang J.Y."/>
            <person name="Lin Y.C."/>
            <person name="Xu Q."/>
            <person name="Chen L.J."/>
            <person name="Yoshida K."/>
            <person name="Fujiwara S."/>
            <person name="Wang Z.W."/>
            <person name="Zhang Y.Q."/>
            <person name="Mitsuda N."/>
            <person name="Wang M."/>
            <person name="Liu G.H."/>
            <person name="Pecoraro L."/>
            <person name="Huang H.X."/>
            <person name="Xiao X.J."/>
            <person name="Lin M."/>
            <person name="Wu X.Y."/>
            <person name="Wu W.L."/>
            <person name="Chen Y.Y."/>
            <person name="Chang S.B."/>
            <person name="Sakamoto S."/>
            <person name="Ohme-Takagi M."/>
            <person name="Yagi M."/>
            <person name="Zeng S.J."/>
            <person name="Shen C.Y."/>
            <person name="Yeh C.M."/>
            <person name="Luo Y.B."/>
            <person name="Tsai W.C."/>
            <person name="Van de Peer Y."/>
            <person name="Liu Z.J."/>
        </authorList>
    </citation>
    <scope>NUCLEOTIDE SEQUENCE [LARGE SCALE GENOMIC DNA]</scope>
    <source>
        <strain evidence="3">cv. Shenzhen</strain>
        <tissue evidence="2">Stem</tissue>
    </source>
</reference>
<dbReference type="OrthoDB" id="1303276at2759"/>
<dbReference type="AlphaFoldDB" id="A0A2H9ZR88"/>
<proteinExistence type="predicted"/>
<evidence type="ECO:0000313" key="2">
    <source>
        <dbReference type="EMBL" id="PKA45798.1"/>
    </source>
</evidence>
<accession>A0A2H9ZR88</accession>
<keyword evidence="1" id="KW-0812">Transmembrane</keyword>
<dbReference type="PANTHER" id="PTHR33144">
    <property type="entry name" value="OS10G0409366 PROTEIN-RELATED"/>
    <property type="match status" value="1"/>
</dbReference>
<keyword evidence="3" id="KW-1185">Reference proteome</keyword>
<evidence type="ECO:0000313" key="3">
    <source>
        <dbReference type="Proteomes" id="UP000236161"/>
    </source>
</evidence>
<keyword evidence="1" id="KW-1133">Transmembrane helix</keyword>
<dbReference type="Pfam" id="PF03004">
    <property type="entry name" value="Transposase_24"/>
    <property type="match status" value="1"/>
</dbReference>
<dbReference type="InterPro" id="IPR004252">
    <property type="entry name" value="Probable_transposase_24"/>
</dbReference>
<sequence>MSSEKKVQKWVLESLHEKWQNYKYELKAKYMVEGRTLEQLVGMSPINIPKSQWIDLVNRWFHPDHEKFSRIGTNARAQVKTPHTTGSMSFSRKKHKFQVEHARPPRPIEWYTSTHKHKDGTFVNPIAQDIVEKANSLITENHIAEGNSIPESAEQSLFIEILGGKRNGLVQGYGLGVTSTMISDVHDNMLINERSTNNAEIQKLKVELSETQSQLATTQKQLMEMRTILQTLMQRLGSGDCLHPQVIALYISFFLFNAYFVCYIEN</sequence>
<keyword evidence="1" id="KW-0472">Membrane</keyword>
<feature type="transmembrane region" description="Helical" evidence="1">
    <location>
        <begin position="247"/>
        <end position="264"/>
    </location>
</feature>